<sequence length="162" mass="18123">MDVIKNASVSLDQVKTAFSESVLYHLAPSLSEATHKVMLLIKYLEMVGKEGALPKAYFEANGRYSDLINKGLKIVNYAQSRLELFRNIALREQGKPNAVLTESVSLVPGIVTDFDVKRALHSLLSSMTNLDVQIRQMNMATIIKMGDQIRQGLIYVEPLDLR</sequence>
<proteinExistence type="predicted"/>
<organism evidence="1 2">
    <name type="scientific">Piscirickettsia litoralis</name>
    <dbReference type="NCBI Taxonomy" id="1891921"/>
    <lineage>
        <taxon>Bacteria</taxon>
        <taxon>Pseudomonadati</taxon>
        <taxon>Pseudomonadota</taxon>
        <taxon>Gammaproteobacteria</taxon>
        <taxon>Thiotrichales</taxon>
        <taxon>Piscirickettsiaceae</taxon>
        <taxon>Piscirickettsia</taxon>
    </lineage>
</organism>
<keyword evidence="2" id="KW-1185">Reference proteome</keyword>
<gene>
    <name evidence="1" type="ORF">BGC07_02600</name>
</gene>
<dbReference type="Proteomes" id="UP000094329">
    <property type="component" value="Unassembled WGS sequence"/>
</dbReference>
<dbReference type="EMBL" id="MDTU01000001">
    <property type="protein sequence ID" value="ODN42047.1"/>
    <property type="molecule type" value="Genomic_DNA"/>
</dbReference>
<name>A0ABX2ZZR2_9GAMM</name>
<dbReference type="RefSeq" id="WP_069311846.1">
    <property type="nucleotide sequence ID" value="NZ_MDTU01000001.1"/>
</dbReference>
<protein>
    <submittedName>
        <fullName evidence="1">Uncharacterized protein</fullName>
    </submittedName>
</protein>
<accession>A0ABX2ZZR2</accession>
<evidence type="ECO:0000313" key="1">
    <source>
        <dbReference type="EMBL" id="ODN42047.1"/>
    </source>
</evidence>
<reference evidence="1 2" key="1">
    <citation type="submission" date="2016-08" db="EMBL/GenBank/DDBJ databases">
        <title>Draft genome sequence of Candidatus Piscirickettsia litoralis, from seawater.</title>
        <authorList>
            <person name="Wan X."/>
            <person name="Lee A.J."/>
            <person name="Hou S."/>
            <person name="Donachie S.P."/>
        </authorList>
    </citation>
    <scope>NUCLEOTIDE SEQUENCE [LARGE SCALE GENOMIC DNA]</scope>
    <source>
        <strain evidence="1 2">Y2</strain>
    </source>
</reference>
<evidence type="ECO:0000313" key="2">
    <source>
        <dbReference type="Proteomes" id="UP000094329"/>
    </source>
</evidence>
<comment type="caution">
    <text evidence="1">The sequence shown here is derived from an EMBL/GenBank/DDBJ whole genome shotgun (WGS) entry which is preliminary data.</text>
</comment>